<reference evidence="2 3" key="1">
    <citation type="submission" date="2019-05" db="EMBL/GenBank/DDBJ databases">
        <title>Another draft genome of Portunus trituberculatus and its Hox gene families provides insights of decapod evolution.</title>
        <authorList>
            <person name="Jeong J.-H."/>
            <person name="Song I."/>
            <person name="Kim S."/>
            <person name="Choi T."/>
            <person name="Kim D."/>
            <person name="Ryu S."/>
            <person name="Kim W."/>
        </authorList>
    </citation>
    <scope>NUCLEOTIDE SEQUENCE [LARGE SCALE GENOMIC DNA]</scope>
    <source>
        <tissue evidence="2">Muscle</tissue>
    </source>
</reference>
<keyword evidence="1" id="KW-0472">Membrane</keyword>
<accession>A0A5B7ECP7</accession>
<keyword evidence="3" id="KW-1185">Reference proteome</keyword>
<gene>
    <name evidence="2" type="ORF">E2C01_024388</name>
</gene>
<proteinExistence type="predicted"/>
<feature type="transmembrane region" description="Helical" evidence="1">
    <location>
        <begin position="51"/>
        <end position="70"/>
    </location>
</feature>
<name>A0A5B7ECP7_PORTR</name>
<keyword evidence="1" id="KW-1133">Transmembrane helix</keyword>
<protein>
    <submittedName>
        <fullName evidence="2">Uncharacterized protein</fullName>
    </submittedName>
</protein>
<dbReference type="AlphaFoldDB" id="A0A5B7ECP7"/>
<dbReference type="Proteomes" id="UP000324222">
    <property type="component" value="Unassembled WGS sequence"/>
</dbReference>
<organism evidence="2 3">
    <name type="scientific">Portunus trituberculatus</name>
    <name type="common">Swimming crab</name>
    <name type="synonym">Neptunus trituberculatus</name>
    <dbReference type="NCBI Taxonomy" id="210409"/>
    <lineage>
        <taxon>Eukaryota</taxon>
        <taxon>Metazoa</taxon>
        <taxon>Ecdysozoa</taxon>
        <taxon>Arthropoda</taxon>
        <taxon>Crustacea</taxon>
        <taxon>Multicrustacea</taxon>
        <taxon>Malacostraca</taxon>
        <taxon>Eumalacostraca</taxon>
        <taxon>Eucarida</taxon>
        <taxon>Decapoda</taxon>
        <taxon>Pleocyemata</taxon>
        <taxon>Brachyura</taxon>
        <taxon>Eubrachyura</taxon>
        <taxon>Portunoidea</taxon>
        <taxon>Portunidae</taxon>
        <taxon>Portuninae</taxon>
        <taxon>Portunus</taxon>
    </lineage>
</organism>
<dbReference type="EMBL" id="VSRR010002370">
    <property type="protein sequence ID" value="MPC31109.1"/>
    <property type="molecule type" value="Genomic_DNA"/>
</dbReference>
<evidence type="ECO:0000256" key="1">
    <source>
        <dbReference type="SAM" id="Phobius"/>
    </source>
</evidence>
<comment type="caution">
    <text evidence="2">The sequence shown here is derived from an EMBL/GenBank/DDBJ whole genome shotgun (WGS) entry which is preliminary data.</text>
</comment>
<sequence>MGGHKQQWAELGAGGRVGMRGIDRRRAGVVGTCGRRRLLRSLLISLSSSPYSIICFLCLTPFISLSSVLFSPLPARLSLVAPATKPCYPPPPPTPLSLHPPSLSNAIPNFLHHHHHHHYLPTYLPHPLRVYPFPLL</sequence>
<evidence type="ECO:0000313" key="2">
    <source>
        <dbReference type="EMBL" id="MPC31109.1"/>
    </source>
</evidence>
<evidence type="ECO:0000313" key="3">
    <source>
        <dbReference type="Proteomes" id="UP000324222"/>
    </source>
</evidence>
<keyword evidence="1" id="KW-0812">Transmembrane</keyword>